<dbReference type="FunFam" id="2.60.40.420:FF:000003">
    <property type="entry name" value="Blue copper"/>
    <property type="match status" value="1"/>
</dbReference>
<feature type="signal peptide" evidence="4">
    <location>
        <begin position="1"/>
        <end position="24"/>
    </location>
</feature>
<feature type="compositionally biased region" description="Pro residues" evidence="3">
    <location>
        <begin position="139"/>
        <end position="153"/>
    </location>
</feature>
<dbReference type="PANTHER" id="PTHR33021">
    <property type="entry name" value="BLUE COPPER PROTEIN"/>
    <property type="match status" value="1"/>
</dbReference>
<evidence type="ECO:0000313" key="9">
    <source>
        <dbReference type="RefSeq" id="XP_020110660.1"/>
    </source>
</evidence>
<feature type="chain" id="PRO_5044554577" evidence="4">
    <location>
        <begin position="25"/>
        <end position="182"/>
    </location>
</feature>
<dbReference type="Proteomes" id="UP000092600">
    <property type="component" value="Unassembled WGS sequence"/>
</dbReference>
<dbReference type="InterPro" id="IPR039391">
    <property type="entry name" value="Phytocyanin-like"/>
</dbReference>
<dbReference type="PANTHER" id="PTHR33021:SF339">
    <property type="entry name" value="OS07G0570600 PROTEIN"/>
    <property type="match status" value="1"/>
</dbReference>
<evidence type="ECO:0000256" key="1">
    <source>
        <dbReference type="ARBA" id="ARBA00022723"/>
    </source>
</evidence>
<dbReference type="GO" id="GO:0005886">
    <property type="term" value="C:plasma membrane"/>
    <property type="evidence" value="ECO:0007669"/>
    <property type="project" value="TreeGrafter"/>
</dbReference>
<gene>
    <name evidence="9" type="primary">LOC109725741</name>
    <name evidence="6" type="ORF">ACMD2_06964</name>
</gene>
<protein>
    <submittedName>
        <fullName evidence="6 9">Blue copper protein</fullName>
    </submittedName>
</protein>
<organism evidence="6 7">
    <name type="scientific">Ananas comosus</name>
    <name type="common">Pineapple</name>
    <name type="synonym">Ananas ananas</name>
    <dbReference type="NCBI Taxonomy" id="4615"/>
    <lineage>
        <taxon>Eukaryota</taxon>
        <taxon>Viridiplantae</taxon>
        <taxon>Streptophyta</taxon>
        <taxon>Embryophyta</taxon>
        <taxon>Tracheophyta</taxon>
        <taxon>Spermatophyta</taxon>
        <taxon>Magnoliopsida</taxon>
        <taxon>Liliopsida</taxon>
        <taxon>Poales</taxon>
        <taxon>Bromeliaceae</taxon>
        <taxon>Bromelioideae</taxon>
        <taxon>Ananas</taxon>
    </lineage>
</organism>
<dbReference type="RefSeq" id="XP_020110660.1">
    <property type="nucleotide sequence ID" value="XM_020255071.1"/>
</dbReference>
<dbReference type="EMBL" id="LSRQ01001366">
    <property type="protein sequence ID" value="OAY78099.1"/>
    <property type="molecule type" value="Genomic_DNA"/>
</dbReference>
<dbReference type="InterPro" id="IPR008972">
    <property type="entry name" value="Cupredoxin"/>
</dbReference>
<evidence type="ECO:0000256" key="4">
    <source>
        <dbReference type="SAM" id="SignalP"/>
    </source>
</evidence>
<evidence type="ECO:0000313" key="6">
    <source>
        <dbReference type="EMBL" id="OAY78099.1"/>
    </source>
</evidence>
<keyword evidence="2" id="KW-0325">Glycoprotein</keyword>
<dbReference type="PROSITE" id="PS51485">
    <property type="entry name" value="PHYTOCYANIN"/>
    <property type="match status" value="1"/>
</dbReference>
<evidence type="ECO:0000259" key="5">
    <source>
        <dbReference type="PROSITE" id="PS51485"/>
    </source>
</evidence>
<dbReference type="Proteomes" id="UP000515123">
    <property type="component" value="Linkage group 2"/>
</dbReference>
<dbReference type="InterPro" id="IPR003245">
    <property type="entry name" value="Phytocyanin_dom"/>
</dbReference>
<dbReference type="GO" id="GO:0046872">
    <property type="term" value="F:metal ion binding"/>
    <property type="evidence" value="ECO:0007669"/>
    <property type="project" value="UniProtKB-KW"/>
</dbReference>
<name>A0A199VLZ3_ANACO</name>
<accession>A0A199VLZ3</accession>
<evidence type="ECO:0000313" key="7">
    <source>
        <dbReference type="Proteomes" id="UP000092600"/>
    </source>
</evidence>
<reference evidence="9" key="2">
    <citation type="submission" date="2025-04" db="UniProtKB">
        <authorList>
            <consortium name="RefSeq"/>
        </authorList>
    </citation>
    <scope>IDENTIFICATION</scope>
    <source>
        <tissue evidence="9">Leaf</tissue>
    </source>
</reference>
<keyword evidence="4" id="KW-0732">Signal</keyword>
<evidence type="ECO:0000313" key="8">
    <source>
        <dbReference type="Proteomes" id="UP000515123"/>
    </source>
</evidence>
<reference evidence="6 7" key="1">
    <citation type="journal article" date="2016" name="DNA Res.">
        <title>The draft genome of MD-2 pineapple using hybrid error correction of long reads.</title>
        <authorList>
            <person name="Redwan R.M."/>
            <person name="Saidin A."/>
            <person name="Kumar S.V."/>
        </authorList>
    </citation>
    <scope>NUCLEOTIDE SEQUENCE [LARGE SCALE GENOMIC DNA]</scope>
    <source>
        <strain evidence="7">cv. MD2</strain>
        <tissue evidence="6">Leaf</tissue>
    </source>
</reference>
<dbReference type="AlphaFoldDB" id="A0A199VLZ3"/>
<keyword evidence="8" id="KW-1185">Reference proteome</keyword>
<dbReference type="GO" id="GO:0009055">
    <property type="term" value="F:electron transfer activity"/>
    <property type="evidence" value="ECO:0007669"/>
    <property type="project" value="InterPro"/>
</dbReference>
<feature type="compositionally biased region" description="Low complexity" evidence="3">
    <location>
        <begin position="124"/>
        <end position="138"/>
    </location>
</feature>
<dbReference type="GeneID" id="109725741"/>
<dbReference type="Gene3D" id="2.60.40.420">
    <property type="entry name" value="Cupredoxins - blue copper proteins"/>
    <property type="match status" value="1"/>
</dbReference>
<evidence type="ECO:0000256" key="3">
    <source>
        <dbReference type="SAM" id="MobiDB-lite"/>
    </source>
</evidence>
<feature type="domain" description="Phytocyanin" evidence="5">
    <location>
        <begin position="25"/>
        <end position="124"/>
    </location>
</feature>
<keyword evidence="1" id="KW-0479">Metal-binding</keyword>
<dbReference type="SUPFAM" id="SSF49503">
    <property type="entry name" value="Cupredoxins"/>
    <property type="match status" value="1"/>
</dbReference>
<proteinExistence type="predicted"/>
<dbReference type="Pfam" id="PF02298">
    <property type="entry name" value="Cu_bind_like"/>
    <property type="match status" value="1"/>
</dbReference>
<dbReference type="OrthoDB" id="206968at2759"/>
<dbReference type="CDD" id="cd04216">
    <property type="entry name" value="Phytocyanin"/>
    <property type="match status" value="1"/>
</dbReference>
<dbReference type="STRING" id="4615.A0A199VLZ3"/>
<sequence>MASSYTSLALGALLLMSCVSWGSAATYTVGDSQGWGFGVNYSTWASDKKFVVGDQLVFNYQTNQHTVAEVSSSNYNSCSTSNPISTNTNGPTTITLATAGSHYYICTIQGHCSDGMKLAVNVAASSPSTPTSPTTPSTPTAPSPSTPTVPAPPSNSSSGAAAGLVPTLSAVAAITGLLATLF</sequence>
<feature type="region of interest" description="Disordered" evidence="3">
    <location>
        <begin position="124"/>
        <end position="160"/>
    </location>
</feature>
<evidence type="ECO:0000256" key="2">
    <source>
        <dbReference type="ARBA" id="ARBA00023180"/>
    </source>
</evidence>